<proteinExistence type="predicted"/>
<keyword evidence="3" id="KW-1185">Reference proteome</keyword>
<protein>
    <submittedName>
        <fullName evidence="2">Uri superfamily endonuclease</fullName>
    </submittedName>
</protein>
<dbReference type="Pfam" id="PF01986">
    <property type="entry name" value="DUF123"/>
    <property type="match status" value="1"/>
</dbReference>
<evidence type="ECO:0000259" key="1">
    <source>
        <dbReference type="SMART" id="SM00465"/>
    </source>
</evidence>
<dbReference type="InterPro" id="IPR002837">
    <property type="entry name" value="DUF123"/>
</dbReference>
<dbReference type="CDD" id="cd10441">
    <property type="entry name" value="GIY-YIG_COG1833"/>
    <property type="match status" value="1"/>
</dbReference>
<dbReference type="PANTHER" id="PTHR37460:SF1">
    <property type="entry name" value="ENDONUCLEASE III"/>
    <property type="match status" value="1"/>
</dbReference>
<keyword evidence="2" id="KW-0255">Endonuclease</keyword>
<dbReference type="AlphaFoldDB" id="A0AA45HHS6"/>
<feature type="domain" description="GIY-YIG" evidence="1">
    <location>
        <begin position="25"/>
        <end position="117"/>
    </location>
</feature>
<dbReference type="Proteomes" id="UP000245921">
    <property type="component" value="Unassembled WGS sequence"/>
</dbReference>
<dbReference type="RefSeq" id="WP_109606391.1">
    <property type="nucleotide sequence ID" value="NZ_JAMHJO010000020.1"/>
</dbReference>
<dbReference type="GO" id="GO:0004519">
    <property type="term" value="F:endonuclease activity"/>
    <property type="evidence" value="ECO:0007669"/>
    <property type="project" value="UniProtKB-KW"/>
</dbReference>
<keyword evidence="2" id="KW-0540">Nuclease</keyword>
<sequence length="132" mass="15520">MNKGTYIILLKLKNELSFEIRKKKYILNPGIYAYVGSAMKNLHQRVGRHIDYKSGKYKKHWHIDNLLDKGDVLFSFIIPDGIYREEEISKKLSEKFQYIDGFGASDLKVKSNLFVIDDNEKFFLEIKNIIID</sequence>
<evidence type="ECO:0000313" key="3">
    <source>
        <dbReference type="Proteomes" id="UP000245921"/>
    </source>
</evidence>
<gene>
    <name evidence="2" type="ORF">C7380_1268</name>
</gene>
<comment type="caution">
    <text evidence="2">The sequence shown here is derived from an EMBL/GenBank/DDBJ whole genome shotgun (WGS) entry which is preliminary data.</text>
</comment>
<reference evidence="2 3" key="1">
    <citation type="submission" date="2018-05" db="EMBL/GenBank/DDBJ databases">
        <title>Genomic Encyclopedia of Type Strains, Phase IV (KMG-IV): sequencing the most valuable type-strain genomes for metagenomic binning, comparative biology and taxonomic classification.</title>
        <authorList>
            <person name="Goeker M."/>
        </authorList>
    </citation>
    <scope>NUCLEOTIDE SEQUENCE [LARGE SCALE GENOMIC DNA]</scope>
    <source>
        <strain evidence="2 3">DSM 24906</strain>
    </source>
</reference>
<accession>A0AA45HHS6</accession>
<name>A0AA45HHS6_9BACT</name>
<organism evidence="2 3">
    <name type="scientific">Oceanotoga teriensis</name>
    <dbReference type="NCBI Taxonomy" id="515440"/>
    <lineage>
        <taxon>Bacteria</taxon>
        <taxon>Thermotogati</taxon>
        <taxon>Thermotogota</taxon>
        <taxon>Thermotogae</taxon>
        <taxon>Petrotogales</taxon>
        <taxon>Petrotogaceae</taxon>
        <taxon>Oceanotoga</taxon>
    </lineage>
</organism>
<dbReference type="SMART" id="SM00465">
    <property type="entry name" value="GIYc"/>
    <property type="match status" value="1"/>
</dbReference>
<evidence type="ECO:0000313" key="2">
    <source>
        <dbReference type="EMBL" id="PWJ87126.1"/>
    </source>
</evidence>
<dbReference type="PANTHER" id="PTHR37460">
    <property type="entry name" value="ENDONUCLEASE III"/>
    <property type="match status" value="1"/>
</dbReference>
<dbReference type="EMBL" id="QGGI01000026">
    <property type="protein sequence ID" value="PWJ87126.1"/>
    <property type="molecule type" value="Genomic_DNA"/>
</dbReference>
<dbReference type="InterPro" id="IPR000305">
    <property type="entry name" value="GIY-YIG_endonuc"/>
</dbReference>
<keyword evidence="2" id="KW-0378">Hydrolase</keyword>